<dbReference type="AlphaFoldDB" id="A0A8C4ZHA1"/>
<evidence type="ECO:0000256" key="2">
    <source>
        <dbReference type="ARBA" id="ARBA00023136"/>
    </source>
</evidence>
<dbReference type="InterPro" id="IPR007110">
    <property type="entry name" value="Ig-like_dom"/>
</dbReference>
<sequence>MLHSGVKLCARLLLLSLSWGGTHSTGGPGSTLPPVVSGPPLSSDVRSVVFKGESQVEEVQVVRPLTLALECTWTGSQDRPHNISGFWRKDGSELADSRRPVLLENQQYNLRRAFSITDEEGLGNYSCVFDNQAEVDFILAAPRVGEVRDKPIVSYVGDSVVLQCKMEDTKPQPNSWTWYRANGTDKELLDPEPDSPRYQIHNQEGKTKLTVRNLTEADSGAYYCGAVYDISVTLSRVDLRVITFLEPLKPFLVIVGEVLVLVSLILLYERTKAHGPQPDNTLSDDQAHKLTPDDAGGEVTDSSTRQRKV</sequence>
<feature type="region of interest" description="Disordered" evidence="6">
    <location>
        <begin position="274"/>
        <end position="309"/>
    </location>
</feature>
<evidence type="ECO:0000313" key="9">
    <source>
        <dbReference type="Ensembl" id="ENSGMOP00000013852.2"/>
    </source>
</evidence>
<dbReference type="RefSeq" id="XP_030226738.1">
    <property type="nucleotide sequence ID" value="XM_030370878.1"/>
</dbReference>
<name>A0A8C4ZHA1_GADMO</name>
<keyword evidence="10" id="KW-1185">Reference proteome</keyword>
<dbReference type="Pfam" id="PF13927">
    <property type="entry name" value="Ig_3"/>
    <property type="match status" value="1"/>
</dbReference>
<dbReference type="GO" id="GO:0016020">
    <property type="term" value="C:membrane"/>
    <property type="evidence" value="ECO:0007669"/>
    <property type="project" value="UniProtKB-SubCell"/>
</dbReference>
<keyword evidence="5" id="KW-0393">Immunoglobulin domain</keyword>
<feature type="domain" description="Ig-like" evidence="8">
    <location>
        <begin position="33"/>
        <end position="138"/>
    </location>
</feature>
<evidence type="ECO:0000256" key="5">
    <source>
        <dbReference type="ARBA" id="ARBA00023319"/>
    </source>
</evidence>
<evidence type="ECO:0000256" key="7">
    <source>
        <dbReference type="SAM" id="SignalP"/>
    </source>
</evidence>
<dbReference type="GeneTree" id="ENSGT00940000158944"/>
<evidence type="ECO:0000259" key="8">
    <source>
        <dbReference type="PROSITE" id="PS50835"/>
    </source>
</evidence>
<dbReference type="PANTHER" id="PTHR11640">
    <property type="entry name" value="NEPHRIN"/>
    <property type="match status" value="1"/>
</dbReference>
<dbReference type="GeneID" id="115554226"/>
<feature type="signal peptide" evidence="7">
    <location>
        <begin position="1"/>
        <end position="24"/>
    </location>
</feature>
<feature type="domain" description="Ig-like" evidence="8">
    <location>
        <begin position="142"/>
        <end position="235"/>
    </location>
</feature>
<dbReference type="OMA" id="KGSYWCH"/>
<evidence type="ECO:0000256" key="1">
    <source>
        <dbReference type="ARBA" id="ARBA00004479"/>
    </source>
</evidence>
<keyword evidence="3" id="KW-1015">Disulfide bond</keyword>
<gene>
    <name evidence="9" type="primary">emb</name>
</gene>
<evidence type="ECO:0000313" key="10">
    <source>
        <dbReference type="Proteomes" id="UP000694546"/>
    </source>
</evidence>
<protein>
    <submittedName>
        <fullName evidence="9">Embigin</fullName>
    </submittedName>
</protein>
<dbReference type="OrthoDB" id="9932757at2759"/>
<evidence type="ECO:0000256" key="6">
    <source>
        <dbReference type="SAM" id="MobiDB-lite"/>
    </source>
</evidence>
<dbReference type="InterPro" id="IPR036179">
    <property type="entry name" value="Ig-like_dom_sf"/>
</dbReference>
<reference evidence="9" key="1">
    <citation type="submission" date="2025-08" db="UniProtKB">
        <authorList>
            <consortium name="Ensembl"/>
        </authorList>
    </citation>
    <scope>IDENTIFICATION</scope>
</reference>
<dbReference type="Proteomes" id="UP000694546">
    <property type="component" value="Chromosome 11"/>
</dbReference>
<comment type="subcellular location">
    <subcellularLocation>
        <location evidence="1">Membrane</location>
        <topology evidence="1">Single-pass type I membrane protein</topology>
    </subcellularLocation>
</comment>
<dbReference type="SMART" id="SM00409">
    <property type="entry name" value="IG"/>
    <property type="match status" value="1"/>
</dbReference>
<dbReference type="Gene3D" id="2.60.40.10">
    <property type="entry name" value="Immunoglobulins"/>
    <property type="match status" value="2"/>
</dbReference>
<keyword evidence="2" id="KW-0472">Membrane</keyword>
<keyword evidence="4" id="KW-0325">Glycoprotein</keyword>
<dbReference type="InterPro" id="IPR003599">
    <property type="entry name" value="Ig_sub"/>
</dbReference>
<dbReference type="InterPro" id="IPR051275">
    <property type="entry name" value="Cell_adhesion_signaling"/>
</dbReference>
<dbReference type="SUPFAM" id="SSF48726">
    <property type="entry name" value="Immunoglobulin"/>
    <property type="match status" value="2"/>
</dbReference>
<reference evidence="9" key="2">
    <citation type="submission" date="2025-09" db="UniProtKB">
        <authorList>
            <consortium name="Ensembl"/>
        </authorList>
    </citation>
    <scope>IDENTIFICATION</scope>
</reference>
<dbReference type="PROSITE" id="PS50835">
    <property type="entry name" value="IG_LIKE"/>
    <property type="match status" value="2"/>
</dbReference>
<evidence type="ECO:0000256" key="3">
    <source>
        <dbReference type="ARBA" id="ARBA00023157"/>
    </source>
</evidence>
<feature type="chain" id="PRO_5045626824" evidence="7">
    <location>
        <begin position="25"/>
        <end position="309"/>
    </location>
</feature>
<organism evidence="9 10">
    <name type="scientific">Gadus morhua</name>
    <name type="common">Atlantic cod</name>
    <dbReference type="NCBI Taxonomy" id="8049"/>
    <lineage>
        <taxon>Eukaryota</taxon>
        <taxon>Metazoa</taxon>
        <taxon>Chordata</taxon>
        <taxon>Craniata</taxon>
        <taxon>Vertebrata</taxon>
        <taxon>Euteleostomi</taxon>
        <taxon>Actinopterygii</taxon>
        <taxon>Neopterygii</taxon>
        <taxon>Teleostei</taxon>
        <taxon>Neoteleostei</taxon>
        <taxon>Acanthomorphata</taxon>
        <taxon>Zeiogadaria</taxon>
        <taxon>Gadariae</taxon>
        <taxon>Gadiformes</taxon>
        <taxon>Gadoidei</taxon>
        <taxon>Gadidae</taxon>
        <taxon>Gadus</taxon>
    </lineage>
</organism>
<dbReference type="Ensembl" id="ENSGMOT00000014214.2">
    <property type="protein sequence ID" value="ENSGMOP00000013852.2"/>
    <property type="gene ID" value="ENSGMOG00000012955.2"/>
</dbReference>
<keyword evidence="7" id="KW-0732">Signal</keyword>
<proteinExistence type="predicted"/>
<accession>A0A8C4ZHA1</accession>
<dbReference type="InterPro" id="IPR013783">
    <property type="entry name" value="Ig-like_fold"/>
</dbReference>
<evidence type="ECO:0000256" key="4">
    <source>
        <dbReference type="ARBA" id="ARBA00023180"/>
    </source>
</evidence>
<dbReference type="RefSeq" id="XP_030226739.1">
    <property type="nucleotide sequence ID" value="XM_030370879.1"/>
</dbReference>